<comment type="caution">
    <text evidence="2">The sequence shown here is derived from an EMBL/GenBank/DDBJ whole genome shotgun (WGS) entry which is preliminary data.</text>
</comment>
<dbReference type="Proteomes" id="UP000239872">
    <property type="component" value="Unassembled WGS sequence"/>
</dbReference>
<gene>
    <name evidence="2" type="ORF">CJD36_002050</name>
</gene>
<accession>A0A2S7T038</accession>
<organism evidence="2 3">
    <name type="scientific">Flavipsychrobacter stenotrophus</name>
    <dbReference type="NCBI Taxonomy" id="2077091"/>
    <lineage>
        <taxon>Bacteria</taxon>
        <taxon>Pseudomonadati</taxon>
        <taxon>Bacteroidota</taxon>
        <taxon>Chitinophagia</taxon>
        <taxon>Chitinophagales</taxon>
        <taxon>Chitinophagaceae</taxon>
        <taxon>Flavipsychrobacter</taxon>
    </lineage>
</organism>
<dbReference type="AlphaFoldDB" id="A0A2S7T038"/>
<keyword evidence="3" id="KW-1185">Reference proteome</keyword>
<name>A0A2S7T038_9BACT</name>
<reference evidence="2 3" key="1">
    <citation type="submission" date="2018-01" db="EMBL/GenBank/DDBJ databases">
        <title>A novel member of the phylum Bacteroidetes isolated from glacier ice.</title>
        <authorList>
            <person name="Liu Q."/>
            <person name="Xin Y.-H."/>
        </authorList>
    </citation>
    <scope>NUCLEOTIDE SEQUENCE [LARGE SCALE GENOMIC DNA]</scope>
    <source>
        <strain evidence="2 3">RB1R16</strain>
    </source>
</reference>
<dbReference type="RefSeq" id="WP_105037435.1">
    <property type="nucleotide sequence ID" value="NZ_PPSL01000001.1"/>
</dbReference>
<evidence type="ECO:0000259" key="1">
    <source>
        <dbReference type="Pfam" id="PF09995"/>
    </source>
</evidence>
<dbReference type="EMBL" id="PPSL01000001">
    <property type="protein sequence ID" value="PQJ12552.1"/>
    <property type="molecule type" value="Genomic_DNA"/>
</dbReference>
<sequence>MNTKTFVGKGSIVRKMWGSGDIVMFIFAGAAAEFALNKAVDWLYFTGKLPADPLGRLFSTVSYAHRIIFASEDDALKAIDAITAIHTAVEDNRGSAIPDWAYRDVLYMLIQYSISAYELLERKLSPAEKEETHNVFYRMGIRMGLKELPVNYDSWLTDRIVHMKQDLAYSQYTPELFKQYEKHLGWLRYKIMIQVQALLIPGHCRRLLKMKGNDFFPVVVSAYGVLKKMHLQSLVRSAILPAAYKQQIAALDR</sequence>
<dbReference type="OrthoDB" id="5498485at2"/>
<protein>
    <submittedName>
        <fullName evidence="2">DUF2236 domain-containing protein</fullName>
    </submittedName>
</protein>
<dbReference type="Pfam" id="PF09995">
    <property type="entry name" value="MPAB_Lcp_cat"/>
    <property type="match status" value="1"/>
</dbReference>
<evidence type="ECO:0000313" key="2">
    <source>
        <dbReference type="EMBL" id="PQJ12552.1"/>
    </source>
</evidence>
<dbReference type="InterPro" id="IPR018713">
    <property type="entry name" value="MPAB/Lcp_cat_dom"/>
</dbReference>
<feature type="domain" description="ER-bound oxygenase mpaB/mpaB'/Rubber oxygenase catalytic" evidence="1">
    <location>
        <begin position="43"/>
        <end position="211"/>
    </location>
</feature>
<proteinExistence type="predicted"/>
<evidence type="ECO:0000313" key="3">
    <source>
        <dbReference type="Proteomes" id="UP000239872"/>
    </source>
</evidence>
<dbReference type="GO" id="GO:0016491">
    <property type="term" value="F:oxidoreductase activity"/>
    <property type="evidence" value="ECO:0007669"/>
    <property type="project" value="InterPro"/>
</dbReference>